<evidence type="ECO:0000259" key="4">
    <source>
        <dbReference type="SMART" id="SM00470"/>
    </source>
</evidence>
<dbReference type="PANTHER" id="PTHR33375">
    <property type="entry name" value="CHROMOSOME-PARTITIONING PROTEIN PARB-RELATED"/>
    <property type="match status" value="1"/>
</dbReference>
<organism evidence="5 6">
    <name type="scientific">Pseudorhodoplanes sinuspersici</name>
    <dbReference type="NCBI Taxonomy" id="1235591"/>
    <lineage>
        <taxon>Bacteria</taxon>
        <taxon>Pseudomonadati</taxon>
        <taxon>Pseudomonadota</taxon>
        <taxon>Alphaproteobacteria</taxon>
        <taxon>Hyphomicrobiales</taxon>
        <taxon>Pseudorhodoplanes</taxon>
    </lineage>
</organism>
<comment type="similarity">
    <text evidence="1">Belongs to the ParB family.</text>
</comment>
<dbReference type="InterPro" id="IPR050336">
    <property type="entry name" value="Chromosome_partition/occlusion"/>
</dbReference>
<dbReference type="STRING" id="1235591.CAK95_19420"/>
<evidence type="ECO:0000313" key="5">
    <source>
        <dbReference type="EMBL" id="ARQ01024.1"/>
    </source>
</evidence>
<dbReference type="Gene3D" id="1.10.10.2830">
    <property type="match status" value="1"/>
</dbReference>
<feature type="region of interest" description="Disordered" evidence="3">
    <location>
        <begin position="391"/>
        <end position="415"/>
    </location>
</feature>
<feature type="domain" description="ParB-like N-terminal" evidence="4">
    <location>
        <begin position="14"/>
        <end position="115"/>
    </location>
</feature>
<dbReference type="GO" id="GO:0005694">
    <property type="term" value="C:chromosome"/>
    <property type="evidence" value="ECO:0007669"/>
    <property type="project" value="TreeGrafter"/>
</dbReference>
<name>A0A1W6ZUF7_9HYPH</name>
<dbReference type="Gene3D" id="3.90.1530.30">
    <property type="match status" value="1"/>
</dbReference>
<dbReference type="GO" id="GO:0007059">
    <property type="term" value="P:chromosome segregation"/>
    <property type="evidence" value="ECO:0007669"/>
    <property type="project" value="TreeGrafter"/>
</dbReference>
<dbReference type="SMART" id="SM00470">
    <property type="entry name" value="ParB"/>
    <property type="match status" value="1"/>
</dbReference>
<evidence type="ECO:0000256" key="2">
    <source>
        <dbReference type="SAM" id="Coils"/>
    </source>
</evidence>
<keyword evidence="2" id="KW-0175">Coiled coil</keyword>
<evidence type="ECO:0000313" key="6">
    <source>
        <dbReference type="Proteomes" id="UP000194137"/>
    </source>
</evidence>
<protein>
    <submittedName>
        <fullName evidence="5">DNA-binding protein</fullName>
    </submittedName>
</protein>
<dbReference type="CDD" id="cd16406">
    <property type="entry name" value="ParB_N_like"/>
    <property type="match status" value="1"/>
</dbReference>
<proteinExistence type="inferred from homology"/>
<evidence type="ECO:0000256" key="3">
    <source>
        <dbReference type="SAM" id="MobiDB-lite"/>
    </source>
</evidence>
<keyword evidence="5" id="KW-0238">DNA-binding</keyword>
<keyword evidence="6" id="KW-1185">Reference proteome</keyword>
<dbReference type="KEGG" id="psin:CAK95_19420"/>
<dbReference type="GO" id="GO:0003677">
    <property type="term" value="F:DNA binding"/>
    <property type="evidence" value="ECO:0007669"/>
    <property type="project" value="UniProtKB-KW"/>
</dbReference>
<dbReference type="FunFam" id="1.10.10.2830:FF:000001">
    <property type="entry name" value="Chromosome partitioning protein ParB"/>
    <property type="match status" value="1"/>
</dbReference>
<dbReference type="SUPFAM" id="SSF110849">
    <property type="entry name" value="ParB/Sulfiredoxin"/>
    <property type="match status" value="1"/>
</dbReference>
<feature type="coiled-coil region" evidence="2">
    <location>
        <begin position="308"/>
        <end position="335"/>
    </location>
</feature>
<dbReference type="Pfam" id="PF02195">
    <property type="entry name" value="ParB_N"/>
    <property type="match status" value="1"/>
</dbReference>
<gene>
    <name evidence="5" type="ORF">CAK95_19420</name>
</gene>
<dbReference type="AlphaFoldDB" id="A0A1W6ZUF7"/>
<dbReference type="InterPro" id="IPR036086">
    <property type="entry name" value="ParB/Sulfiredoxin_sf"/>
</dbReference>
<dbReference type="OrthoDB" id="9813122at2"/>
<dbReference type="Proteomes" id="UP000194137">
    <property type="component" value="Chromosome"/>
</dbReference>
<dbReference type="RefSeq" id="WP_086089419.1">
    <property type="nucleotide sequence ID" value="NZ_CP021112.1"/>
</dbReference>
<evidence type="ECO:0000256" key="1">
    <source>
        <dbReference type="ARBA" id="ARBA00006295"/>
    </source>
</evidence>
<dbReference type="SUPFAM" id="SSF109709">
    <property type="entry name" value="KorB DNA-binding domain-like"/>
    <property type="match status" value="1"/>
</dbReference>
<reference evidence="5 6" key="1">
    <citation type="submission" date="2017-05" db="EMBL/GenBank/DDBJ databases">
        <title>Full genome sequence of Pseudorhodoplanes sinuspersici.</title>
        <authorList>
            <person name="Dastgheib S.M.M."/>
            <person name="Shavandi M."/>
            <person name="Tirandaz H."/>
        </authorList>
    </citation>
    <scope>NUCLEOTIDE SEQUENCE [LARGE SCALE GENOMIC DNA]</scope>
    <source>
        <strain evidence="5 6">RIPI110</strain>
    </source>
</reference>
<dbReference type="EMBL" id="CP021112">
    <property type="protein sequence ID" value="ARQ01024.1"/>
    <property type="molecule type" value="Genomic_DNA"/>
</dbReference>
<feature type="compositionally biased region" description="Acidic residues" evidence="3">
    <location>
        <begin position="681"/>
        <end position="694"/>
    </location>
</feature>
<dbReference type="InterPro" id="IPR003115">
    <property type="entry name" value="ParB_N"/>
</dbReference>
<dbReference type="PANTHER" id="PTHR33375:SF7">
    <property type="entry name" value="CHROMOSOME 2-PARTITIONING PROTEIN PARB-RELATED"/>
    <property type="match status" value="1"/>
</dbReference>
<dbReference type="FunFam" id="3.90.1530.30:FF:000002">
    <property type="entry name" value="Chromosome partitioning protein ParB"/>
    <property type="match status" value="1"/>
</dbReference>
<sequence>MAKAVQKITLSRSRDIPFNKLVLSQSNVRRVKAGVSVEQLAESIAQRTLLQSLNVRAVLDGEGNETGMFEVPAGGRRYRALELLVKQKRLAKTQLVPCVVREGGIAEDDSIAENDERVGLHPLDQFRAFQTLRTLGMSEEDIAARHFVTAAIVKQRLRLASVSPKLHEVYAEDGMTLEQLMAFSVTGDHARQELVWENVSKSGYDEPYQIRRMLTEDTVRASDKRAQFVGVAAYEAAGGGVLRDLFERDDGGWWQDVPLLERLVTEKLKADAETIAAEGWKWIEVAISFPYGHDNGFRQLEGTPADITAEEQAMVEALQAEHAKLEAEYQDADEIPDEVDARLGEIEKALSAFDNRPHIFDAADITRAGVFVSIDSDGSLLIDRGFVRPDDEAPVEGADANADPSDTDAVDPDASSVRRTVITVSGQPEAKDEEDDGIKPLPERLVMELTAHRSLALRDAVATNPQVAMTALLHKLCLDTFQREMPNGCLQVTVRQVHFSAQASDLKDSPPAKAIDERNKAWAAEMPNDEVALWDWLAALDDASRSALLAHCVSFGVNALFEKIDRYGGTGVSAHGLRHRIDQADRLARAVNLDMAEAGWRPTVDNYLGRVTKSRILEAVREAKGEASVQLIDHLKKNEMAKEAERLLDGMGWLPEPLRLAEVAAASGEPNTTGEPLPEFLADDEDEAGETGEDEQPHAVAAE</sequence>
<feature type="region of interest" description="Disordered" evidence="3">
    <location>
        <begin position="664"/>
        <end position="703"/>
    </location>
</feature>
<accession>A0A1W6ZUF7</accession>